<feature type="region of interest" description="Disordered" evidence="1">
    <location>
        <begin position="42"/>
        <end position="61"/>
    </location>
</feature>
<evidence type="ECO:0000256" key="1">
    <source>
        <dbReference type="SAM" id="MobiDB-lite"/>
    </source>
</evidence>
<dbReference type="RefSeq" id="WP_165256241.1">
    <property type="nucleotide sequence ID" value="NZ_JAAKZY010000017.1"/>
</dbReference>
<dbReference type="Proteomes" id="UP000472335">
    <property type="component" value="Unassembled WGS sequence"/>
</dbReference>
<keyword evidence="3" id="KW-1185">Reference proteome</keyword>
<sequence length="61" mass="6559">MWTERTATPGRATSIAGSGNPRAEYGSAYRRATVFWVFPGSPDGLDTSASQHITEGDLDLE</sequence>
<evidence type="ECO:0000313" key="2">
    <source>
        <dbReference type="EMBL" id="NGO07630.1"/>
    </source>
</evidence>
<proteinExistence type="predicted"/>
<dbReference type="AlphaFoldDB" id="A0A6G4V157"/>
<protein>
    <submittedName>
        <fullName evidence="2">Uncharacterized protein</fullName>
    </submittedName>
</protein>
<comment type="caution">
    <text evidence="2">The sequence shown here is derived from an EMBL/GenBank/DDBJ whole genome shotgun (WGS) entry which is preliminary data.</text>
</comment>
<accession>A0A6G4V157</accession>
<name>A0A6G4V157_9ACTN</name>
<organism evidence="2 3">
    <name type="scientific">Streptomyces scabichelini</name>
    <dbReference type="NCBI Taxonomy" id="2711217"/>
    <lineage>
        <taxon>Bacteria</taxon>
        <taxon>Bacillati</taxon>
        <taxon>Actinomycetota</taxon>
        <taxon>Actinomycetes</taxon>
        <taxon>Kitasatosporales</taxon>
        <taxon>Streptomycetaceae</taxon>
        <taxon>Streptomyces</taxon>
    </lineage>
</organism>
<gene>
    <name evidence="2" type="ORF">G5C60_08180</name>
</gene>
<feature type="region of interest" description="Disordered" evidence="1">
    <location>
        <begin position="1"/>
        <end position="23"/>
    </location>
</feature>
<evidence type="ECO:0000313" key="3">
    <source>
        <dbReference type="Proteomes" id="UP000472335"/>
    </source>
</evidence>
<reference evidence="2 3" key="1">
    <citation type="submission" date="2020-02" db="EMBL/GenBank/DDBJ databases">
        <title>Whole-genome analyses of novel actinobacteria.</title>
        <authorList>
            <person name="Sahin N."/>
            <person name="Gencbay T."/>
        </authorList>
    </citation>
    <scope>NUCLEOTIDE SEQUENCE [LARGE SCALE GENOMIC DNA]</scope>
    <source>
        <strain evidence="2 3">HC44</strain>
    </source>
</reference>
<dbReference type="EMBL" id="JAAKZY010000017">
    <property type="protein sequence ID" value="NGO07630.1"/>
    <property type="molecule type" value="Genomic_DNA"/>
</dbReference>